<dbReference type="VEuPathDB" id="FungiDB:DIURU_004433"/>
<accession>A0A642UHH2</accession>
<dbReference type="RefSeq" id="XP_034010729.1">
    <property type="nucleotide sequence ID" value="XM_034157306.1"/>
</dbReference>
<reference evidence="4 5" key="1">
    <citation type="submission" date="2019-07" db="EMBL/GenBank/DDBJ databases">
        <title>Genome assembly of two rare yeast pathogens: Diutina rugosa and Trichomonascus ciferrii.</title>
        <authorList>
            <person name="Mixao V."/>
            <person name="Saus E."/>
            <person name="Hansen A."/>
            <person name="Lass-Flor C."/>
            <person name="Gabaldon T."/>
        </authorList>
    </citation>
    <scope>NUCLEOTIDE SEQUENCE [LARGE SCALE GENOMIC DNA]</scope>
    <source>
        <strain evidence="4 5">CBS 613</strain>
    </source>
</reference>
<name>A0A642UHH2_DIURU</name>
<dbReference type="GeneID" id="54783084"/>
<dbReference type="InterPro" id="IPR036980">
    <property type="entry name" value="RNase_P/MRP_Rpp29_sf"/>
</dbReference>
<dbReference type="EMBL" id="SWFT01000130">
    <property type="protein sequence ID" value="KAA8899052.1"/>
    <property type="molecule type" value="Genomic_DNA"/>
</dbReference>
<dbReference type="GO" id="GO:0000172">
    <property type="term" value="C:ribonuclease MRP complex"/>
    <property type="evidence" value="ECO:0007669"/>
    <property type="project" value="InterPro"/>
</dbReference>
<dbReference type="PANTHER" id="PTHR13348:SF0">
    <property type="entry name" value="RIBONUCLEASE P PROTEIN SUBUNIT P29"/>
    <property type="match status" value="1"/>
</dbReference>
<proteinExistence type="inferred from homology"/>
<evidence type="ECO:0000313" key="5">
    <source>
        <dbReference type="Proteomes" id="UP000449547"/>
    </source>
</evidence>
<dbReference type="PIRSF" id="PIRSF027081">
    <property type="entry name" value="RNase_P/MRP_p29_subunit"/>
    <property type="match status" value="1"/>
</dbReference>
<dbReference type="OMA" id="NMIGIEG"/>
<evidence type="ECO:0000313" key="4">
    <source>
        <dbReference type="EMBL" id="KAA8899052.1"/>
    </source>
</evidence>
<dbReference type="InterPro" id="IPR023534">
    <property type="entry name" value="Rof/RNase_P-like"/>
</dbReference>
<dbReference type="GO" id="GO:0006364">
    <property type="term" value="P:rRNA processing"/>
    <property type="evidence" value="ECO:0007669"/>
    <property type="project" value="TreeGrafter"/>
</dbReference>
<dbReference type="InterPro" id="IPR002730">
    <property type="entry name" value="Rpp29/RNP1"/>
</dbReference>
<keyword evidence="3" id="KW-0819">tRNA processing</keyword>
<dbReference type="GO" id="GO:0030677">
    <property type="term" value="C:ribonuclease P complex"/>
    <property type="evidence" value="ECO:0007669"/>
    <property type="project" value="InterPro"/>
</dbReference>
<sequence length="260" mass="29479">MSSENELERHLLSRSYEDPEEIEDLLDNRYSHHGSQKPVLVFGGLQTRGATEAVSIHKIGDKQAKKRRVNARTSVKSYITRTLAAQSRLCRSLQRDQPVDVATLRKYKIPTFEEFLPMNNLWQGYASDLIKENGKYNESMALQRLSSADFHGCLLSVTKAANPELVGVRGIVVWDSQHSFVMVVPRGADAKPWSSESDSFSRSERVGGLRMIPKKGTIFELDVLNKDVEVYSFVIYGSRFEVRSVERSGRKFKPHSVDDL</sequence>
<comment type="caution">
    <text evidence="4">The sequence shown here is derived from an EMBL/GenBank/DDBJ whole genome shotgun (WGS) entry which is preliminary data.</text>
</comment>
<organism evidence="4 5">
    <name type="scientific">Diutina rugosa</name>
    <name type="common">Yeast</name>
    <name type="synonym">Candida rugosa</name>
    <dbReference type="NCBI Taxonomy" id="5481"/>
    <lineage>
        <taxon>Eukaryota</taxon>
        <taxon>Fungi</taxon>
        <taxon>Dikarya</taxon>
        <taxon>Ascomycota</taxon>
        <taxon>Saccharomycotina</taxon>
        <taxon>Pichiomycetes</taxon>
        <taxon>Debaryomycetaceae</taxon>
        <taxon>Diutina</taxon>
    </lineage>
</organism>
<dbReference type="GO" id="GO:0001682">
    <property type="term" value="P:tRNA 5'-leader removal"/>
    <property type="evidence" value="ECO:0007669"/>
    <property type="project" value="InterPro"/>
</dbReference>
<evidence type="ECO:0000256" key="1">
    <source>
        <dbReference type="ARBA" id="ARBA00004123"/>
    </source>
</evidence>
<dbReference type="Gene3D" id="2.30.30.210">
    <property type="entry name" value="Ribonuclease P/MRP, subunit p29"/>
    <property type="match status" value="1"/>
</dbReference>
<evidence type="ECO:0000256" key="3">
    <source>
        <dbReference type="PIRNR" id="PIRNR027081"/>
    </source>
</evidence>
<keyword evidence="5" id="KW-1185">Reference proteome</keyword>
<comment type="subcellular location">
    <subcellularLocation>
        <location evidence="1">Nucleus</location>
    </subcellularLocation>
</comment>
<keyword evidence="3" id="KW-0539">Nucleus</keyword>
<dbReference type="Proteomes" id="UP000449547">
    <property type="component" value="Unassembled WGS sequence"/>
</dbReference>
<dbReference type="InterPro" id="IPR016848">
    <property type="entry name" value="RNase_P/MRP_Rpp29-subunit"/>
</dbReference>
<dbReference type="PANTHER" id="PTHR13348">
    <property type="entry name" value="RIBONUCLEASE P SUBUNIT P29"/>
    <property type="match status" value="1"/>
</dbReference>
<gene>
    <name evidence="4" type="ORF">DIURU_004433</name>
</gene>
<dbReference type="AlphaFoldDB" id="A0A642UHH2"/>
<comment type="similarity">
    <text evidence="2">Belongs to the eukaryotic/archaeal RNase P protein component 1 family.</text>
</comment>
<dbReference type="GO" id="GO:0033204">
    <property type="term" value="F:ribonuclease P RNA binding"/>
    <property type="evidence" value="ECO:0007669"/>
    <property type="project" value="InterPro"/>
</dbReference>
<dbReference type="Pfam" id="PF01868">
    <property type="entry name" value="RNase_P-MRP_p29"/>
    <property type="match status" value="1"/>
</dbReference>
<dbReference type="SMART" id="SM00538">
    <property type="entry name" value="POP4"/>
    <property type="match status" value="1"/>
</dbReference>
<evidence type="ECO:0000256" key="2">
    <source>
        <dbReference type="ARBA" id="ARBA00006181"/>
    </source>
</evidence>
<dbReference type="GO" id="GO:0005634">
    <property type="term" value="C:nucleus"/>
    <property type="evidence" value="ECO:0007669"/>
    <property type="project" value="UniProtKB-SubCell"/>
</dbReference>
<protein>
    <recommendedName>
        <fullName evidence="3">Ribonuclease P protein subunit</fullName>
    </recommendedName>
</protein>
<dbReference type="OrthoDB" id="124041at2759"/>
<dbReference type="SUPFAM" id="SSF101744">
    <property type="entry name" value="Rof/RNase P subunit-like"/>
    <property type="match status" value="1"/>
</dbReference>